<dbReference type="RefSeq" id="WP_280650491.1">
    <property type="nucleotide sequence ID" value="NZ_JANQDL010000039.1"/>
</dbReference>
<comment type="caution">
    <text evidence="2">The sequence shown here is derived from an EMBL/GenBank/DDBJ whole genome shotgun (WGS) entry which is preliminary data.</text>
</comment>
<reference evidence="2 3" key="1">
    <citation type="journal article" date="2023" name="J. Phycol.">
        <title>Chrysosporum ovalisporum is synonymous with the true-branching cyanobacterium Umezakia natans (Nostocales/Aphanizomenonaceae).</title>
        <authorList>
            <person name="McGregor G.B."/>
            <person name="Sendall B.C."/>
            <person name="Niiyama Y."/>
            <person name="Tuji A."/>
            <person name="Willis A."/>
        </authorList>
    </citation>
    <scope>NUCLEOTIDE SEQUENCE [LARGE SCALE GENOMIC DNA]</scope>
    <source>
        <strain evidence="2 3">FSS-62</strain>
    </source>
</reference>
<dbReference type="EMBL" id="JANQDL010000039">
    <property type="protein sequence ID" value="MDH6063199.1"/>
    <property type="molecule type" value="Genomic_DNA"/>
</dbReference>
<dbReference type="AlphaFoldDB" id="A0AA43GWU2"/>
<evidence type="ECO:0000313" key="2">
    <source>
        <dbReference type="EMBL" id="MDH6063199.1"/>
    </source>
</evidence>
<evidence type="ECO:0000313" key="3">
    <source>
        <dbReference type="Proteomes" id="UP001159370"/>
    </source>
</evidence>
<name>A0AA43GWU2_9CYAN</name>
<dbReference type="Proteomes" id="UP001159370">
    <property type="component" value="Unassembled WGS sequence"/>
</dbReference>
<keyword evidence="1" id="KW-1133">Transmembrane helix</keyword>
<gene>
    <name evidence="2" type="ORF">NWP23_05245</name>
</gene>
<evidence type="ECO:0000256" key="1">
    <source>
        <dbReference type="SAM" id="Phobius"/>
    </source>
</evidence>
<keyword evidence="1" id="KW-0472">Membrane</keyword>
<feature type="transmembrane region" description="Helical" evidence="1">
    <location>
        <begin position="38"/>
        <end position="59"/>
    </location>
</feature>
<proteinExistence type="predicted"/>
<sequence>MANITLSQLYSIGSELFHDSETFFHELSHTDSIFRDEYAVVGGIIFTALTGAFVSIYGIGHATYVAKSYSGTYPYPL</sequence>
<protein>
    <submittedName>
        <fullName evidence="2">Uncharacterized protein</fullName>
    </submittedName>
</protein>
<dbReference type="GeneID" id="83685829"/>
<keyword evidence="1" id="KW-0812">Transmembrane</keyword>
<organism evidence="2 3">
    <name type="scientific">Umezakia ovalisporum FSS-62</name>
    <dbReference type="NCBI Taxonomy" id="2971776"/>
    <lineage>
        <taxon>Bacteria</taxon>
        <taxon>Bacillati</taxon>
        <taxon>Cyanobacteriota</taxon>
        <taxon>Cyanophyceae</taxon>
        <taxon>Nostocales</taxon>
        <taxon>Nodulariaceae</taxon>
        <taxon>Umezakia</taxon>
    </lineage>
</organism>
<accession>A0AA43GWU2</accession>